<accession>A0ABQ8J028</accession>
<reference evidence="2 3" key="1">
    <citation type="journal article" date="2018" name="J. Allergy Clin. Immunol.">
        <title>High-quality assembly of Dermatophagoides pteronyssinus genome and transcriptome reveals a wide range of novel allergens.</title>
        <authorList>
            <person name="Liu X.Y."/>
            <person name="Yang K.Y."/>
            <person name="Wang M.Q."/>
            <person name="Kwok J.S."/>
            <person name="Zeng X."/>
            <person name="Yang Z."/>
            <person name="Xiao X.J."/>
            <person name="Lau C.P."/>
            <person name="Li Y."/>
            <person name="Huang Z.M."/>
            <person name="Ba J.G."/>
            <person name="Yim A.K."/>
            <person name="Ouyang C.Y."/>
            <person name="Ngai S.M."/>
            <person name="Chan T.F."/>
            <person name="Leung E.L."/>
            <person name="Liu L."/>
            <person name="Liu Z.G."/>
            <person name="Tsui S.K."/>
        </authorList>
    </citation>
    <scope>NUCLEOTIDE SEQUENCE [LARGE SCALE GENOMIC DNA]</scope>
    <source>
        <strain evidence="2">Derp</strain>
    </source>
</reference>
<protein>
    <submittedName>
        <fullName evidence="2">Uncharacterized protein</fullName>
    </submittedName>
</protein>
<feature type="region of interest" description="Disordered" evidence="1">
    <location>
        <begin position="137"/>
        <end position="181"/>
    </location>
</feature>
<feature type="compositionally biased region" description="Acidic residues" evidence="1">
    <location>
        <begin position="150"/>
        <end position="173"/>
    </location>
</feature>
<keyword evidence="3" id="KW-1185">Reference proteome</keyword>
<proteinExistence type="predicted"/>
<organism evidence="2 3">
    <name type="scientific">Dermatophagoides pteronyssinus</name>
    <name type="common">European house dust mite</name>
    <dbReference type="NCBI Taxonomy" id="6956"/>
    <lineage>
        <taxon>Eukaryota</taxon>
        <taxon>Metazoa</taxon>
        <taxon>Ecdysozoa</taxon>
        <taxon>Arthropoda</taxon>
        <taxon>Chelicerata</taxon>
        <taxon>Arachnida</taxon>
        <taxon>Acari</taxon>
        <taxon>Acariformes</taxon>
        <taxon>Sarcoptiformes</taxon>
        <taxon>Astigmata</taxon>
        <taxon>Psoroptidia</taxon>
        <taxon>Analgoidea</taxon>
        <taxon>Pyroglyphidae</taxon>
        <taxon>Dermatophagoidinae</taxon>
        <taxon>Dermatophagoides</taxon>
    </lineage>
</organism>
<evidence type="ECO:0000256" key="1">
    <source>
        <dbReference type="SAM" id="MobiDB-lite"/>
    </source>
</evidence>
<name>A0ABQ8J028_DERPT</name>
<gene>
    <name evidence="2" type="ORF">DERP_000404</name>
</gene>
<evidence type="ECO:0000313" key="3">
    <source>
        <dbReference type="Proteomes" id="UP000887458"/>
    </source>
</evidence>
<feature type="region of interest" description="Disordered" evidence="1">
    <location>
        <begin position="41"/>
        <end position="75"/>
    </location>
</feature>
<comment type="caution">
    <text evidence="2">The sequence shown here is derived from an EMBL/GenBank/DDBJ whole genome shotgun (WGS) entry which is preliminary data.</text>
</comment>
<reference evidence="2 3" key="2">
    <citation type="journal article" date="2022" name="Mol. Biol. Evol.">
        <title>Comparative Genomics Reveals Insights into the Divergent Evolution of Astigmatic Mites and Household Pest Adaptations.</title>
        <authorList>
            <person name="Xiong Q."/>
            <person name="Wan A.T."/>
            <person name="Liu X."/>
            <person name="Fung C.S."/>
            <person name="Xiao X."/>
            <person name="Malainual N."/>
            <person name="Hou J."/>
            <person name="Wang L."/>
            <person name="Wang M."/>
            <person name="Yang K.Y."/>
            <person name="Cui Y."/>
            <person name="Leung E.L."/>
            <person name="Nong W."/>
            <person name="Shin S.K."/>
            <person name="Au S.W."/>
            <person name="Jeong K.Y."/>
            <person name="Chew F.T."/>
            <person name="Hui J.H."/>
            <person name="Leung T.F."/>
            <person name="Tungtrongchitr A."/>
            <person name="Zhong N."/>
            <person name="Liu Z."/>
            <person name="Tsui S.K."/>
        </authorList>
    </citation>
    <scope>NUCLEOTIDE SEQUENCE [LARGE SCALE GENOMIC DNA]</scope>
    <source>
        <strain evidence="2">Derp</strain>
    </source>
</reference>
<sequence>MFGHQSSLSLVPIFARTCIFRFDLLKKLVTYSDSIIERKKKSSFKKAKKHKKKRRRRRRSSPLNQRRKQLESKLDQMIDKDLEEFRKIPKDQLQKFMATLLPEKLKEESHFEELQKNYINPVREMIQTSLESAGQLLNQIKPGTSTESSSSEEDEESTEDEEQKEEEEEEQQDNDSKTTLDIQETTKSVNGILSKQPNPSITISKTLCVSDQKISNNVSINLSEMNRMIKDMEKMTKIVDLNQKQMNKLPQKPSFLYVYCFADSCTSASAIAANVSAEACSLINGKYLAVSTTTNLVLGRDFFDLLGLAYANIV</sequence>
<evidence type="ECO:0000313" key="2">
    <source>
        <dbReference type="EMBL" id="KAH9415910.1"/>
    </source>
</evidence>
<dbReference type="EMBL" id="NJHN03000095">
    <property type="protein sequence ID" value="KAH9415910.1"/>
    <property type="molecule type" value="Genomic_DNA"/>
</dbReference>
<feature type="compositionally biased region" description="Basic residues" evidence="1">
    <location>
        <begin position="41"/>
        <end position="60"/>
    </location>
</feature>
<dbReference type="Proteomes" id="UP000887458">
    <property type="component" value="Unassembled WGS sequence"/>
</dbReference>